<feature type="domain" description="SnoaL-like" evidence="2">
    <location>
        <begin position="57"/>
        <end position="141"/>
    </location>
</feature>
<keyword evidence="1" id="KW-0732">Signal</keyword>
<dbReference type="Pfam" id="PF12680">
    <property type="entry name" value="SnoaL_2"/>
    <property type="match status" value="1"/>
</dbReference>
<feature type="chain" id="PRO_5026890357" description="SnoaL-like domain-containing protein" evidence="1">
    <location>
        <begin position="27"/>
        <end position="314"/>
    </location>
</feature>
<evidence type="ECO:0000313" key="4">
    <source>
        <dbReference type="Proteomes" id="UP000484015"/>
    </source>
</evidence>
<dbReference type="RefSeq" id="WP_155438225.1">
    <property type="nucleotide sequence ID" value="NZ_WNLA01000003.1"/>
</dbReference>
<dbReference type="InterPro" id="IPR032710">
    <property type="entry name" value="NTF2-like_dom_sf"/>
</dbReference>
<gene>
    <name evidence="3" type="ORF">GM668_06915</name>
</gene>
<keyword evidence="4" id="KW-1185">Reference proteome</keyword>
<evidence type="ECO:0000256" key="1">
    <source>
        <dbReference type="SAM" id="SignalP"/>
    </source>
</evidence>
<dbReference type="Proteomes" id="UP000484015">
    <property type="component" value="Unassembled WGS sequence"/>
</dbReference>
<protein>
    <recommendedName>
        <fullName evidence="2">SnoaL-like domain-containing protein</fullName>
    </recommendedName>
</protein>
<accession>A0A6L6PY12</accession>
<dbReference type="EMBL" id="WNLA01000003">
    <property type="protein sequence ID" value="MTW01818.1"/>
    <property type="molecule type" value="Genomic_DNA"/>
</dbReference>
<evidence type="ECO:0000259" key="2">
    <source>
        <dbReference type="Pfam" id="PF12680"/>
    </source>
</evidence>
<comment type="caution">
    <text evidence="3">The sequence shown here is derived from an EMBL/GenBank/DDBJ whole genome shotgun (WGS) entry which is preliminary data.</text>
</comment>
<sequence>MKQLPALLLTFSMCALPLAPALSAEAAATPGHAAVRDGGSEAANKQQITRLYQLMGADPQAAGRLFAHDLIQHDPQLADGRDAITRWIAGLGRQVWTVKHMLAERDLVFVHAHLGESAADEWHGNNRYDLYRLDRGLVVEHWAVTAPAPQRSANGNSAFSDVYHYTGGAPATDPARVELNRLLARSLSEDVFGKRQFGLLDRFWASGYLQHNPYVANGRAALASVLPYIAPPGASYRVMHAMADGDLALVCAHAADPGANPDAPFSGTAVCDLYRMVNYEMVEHWDVAQAIPGSSVNGHAMFGSLYGKHRQGHD</sequence>
<dbReference type="SUPFAM" id="SSF54427">
    <property type="entry name" value="NTF2-like"/>
    <property type="match status" value="2"/>
</dbReference>
<name>A0A6L6PY12_9BURK</name>
<dbReference type="AlphaFoldDB" id="A0A6L6PY12"/>
<dbReference type="InterPro" id="IPR037401">
    <property type="entry name" value="SnoaL-like"/>
</dbReference>
<dbReference type="OrthoDB" id="129343at2"/>
<proteinExistence type="predicted"/>
<feature type="signal peptide" evidence="1">
    <location>
        <begin position="1"/>
        <end position="26"/>
    </location>
</feature>
<reference evidence="3 4" key="1">
    <citation type="submission" date="2019-11" db="EMBL/GenBank/DDBJ databases">
        <title>Type strains purchased from KCTC, JCM and DSMZ.</title>
        <authorList>
            <person name="Lu H."/>
        </authorList>
    </citation>
    <scope>NUCLEOTIDE SEQUENCE [LARGE SCALE GENOMIC DNA]</scope>
    <source>
        <strain evidence="3 4">KCTC 42409</strain>
    </source>
</reference>
<evidence type="ECO:0000313" key="3">
    <source>
        <dbReference type="EMBL" id="MTW01818.1"/>
    </source>
</evidence>
<dbReference type="Gene3D" id="3.10.450.50">
    <property type="match status" value="2"/>
</dbReference>
<organism evidence="3 4">
    <name type="scientific">Pseudoduganella ginsengisoli</name>
    <dbReference type="NCBI Taxonomy" id="1462440"/>
    <lineage>
        <taxon>Bacteria</taxon>
        <taxon>Pseudomonadati</taxon>
        <taxon>Pseudomonadota</taxon>
        <taxon>Betaproteobacteria</taxon>
        <taxon>Burkholderiales</taxon>
        <taxon>Oxalobacteraceae</taxon>
        <taxon>Telluria group</taxon>
        <taxon>Pseudoduganella</taxon>
    </lineage>
</organism>